<protein>
    <submittedName>
        <fullName evidence="2">Uncharacterized protein</fullName>
    </submittedName>
</protein>
<keyword evidence="1" id="KW-0732">Signal</keyword>
<dbReference type="InterPro" id="IPR036179">
    <property type="entry name" value="Ig-like_dom_sf"/>
</dbReference>
<organism evidence="2 3">
    <name type="scientific">Alligator mississippiensis</name>
    <name type="common">American alligator</name>
    <dbReference type="NCBI Taxonomy" id="8496"/>
    <lineage>
        <taxon>Eukaryota</taxon>
        <taxon>Metazoa</taxon>
        <taxon>Chordata</taxon>
        <taxon>Craniata</taxon>
        <taxon>Vertebrata</taxon>
        <taxon>Euteleostomi</taxon>
        <taxon>Archelosauria</taxon>
        <taxon>Archosauria</taxon>
        <taxon>Crocodylia</taxon>
        <taxon>Alligatoridae</taxon>
        <taxon>Alligatorinae</taxon>
        <taxon>Alligator</taxon>
    </lineage>
</organism>
<dbReference type="SUPFAM" id="SSF48726">
    <property type="entry name" value="Immunoglobulin"/>
    <property type="match status" value="1"/>
</dbReference>
<feature type="chain" id="PRO_5007585193" evidence="1">
    <location>
        <begin position="18"/>
        <end position="94"/>
    </location>
</feature>
<gene>
    <name evidence="2" type="ORF">Y1Q_0004362</name>
</gene>
<dbReference type="AlphaFoldDB" id="A0A151MIL3"/>
<sequence>MDAVLLFLLLLVAPTGALMGVMLLQSGPGAVRPGETLTLQYTVSGVSLTDNNYGVLSQVQLVQSDPEVVNPGETLTLTCAVWRTHTGTGSGSLK</sequence>
<evidence type="ECO:0000313" key="3">
    <source>
        <dbReference type="Proteomes" id="UP000050525"/>
    </source>
</evidence>
<proteinExistence type="predicted"/>
<comment type="caution">
    <text evidence="2">The sequence shown here is derived from an EMBL/GenBank/DDBJ whole genome shotgun (WGS) entry which is preliminary data.</text>
</comment>
<evidence type="ECO:0000256" key="1">
    <source>
        <dbReference type="SAM" id="SignalP"/>
    </source>
</evidence>
<dbReference type="InterPro" id="IPR013783">
    <property type="entry name" value="Ig-like_fold"/>
</dbReference>
<dbReference type="Proteomes" id="UP000050525">
    <property type="component" value="Unassembled WGS sequence"/>
</dbReference>
<reference evidence="2 3" key="1">
    <citation type="journal article" date="2012" name="Genome Biol.">
        <title>Sequencing three crocodilian genomes to illuminate the evolution of archosaurs and amniotes.</title>
        <authorList>
            <person name="St John J.A."/>
            <person name="Braun E.L."/>
            <person name="Isberg S.R."/>
            <person name="Miles L.G."/>
            <person name="Chong A.Y."/>
            <person name="Gongora J."/>
            <person name="Dalzell P."/>
            <person name="Moran C."/>
            <person name="Bed'hom B."/>
            <person name="Abzhanov A."/>
            <person name="Burgess S.C."/>
            <person name="Cooksey A.M."/>
            <person name="Castoe T.A."/>
            <person name="Crawford N.G."/>
            <person name="Densmore L.D."/>
            <person name="Drew J.C."/>
            <person name="Edwards S.V."/>
            <person name="Faircloth B.C."/>
            <person name="Fujita M.K."/>
            <person name="Greenwold M.J."/>
            <person name="Hoffmann F.G."/>
            <person name="Howard J.M."/>
            <person name="Iguchi T."/>
            <person name="Janes D.E."/>
            <person name="Khan S.Y."/>
            <person name="Kohno S."/>
            <person name="de Koning A.J."/>
            <person name="Lance S.L."/>
            <person name="McCarthy F.M."/>
            <person name="McCormack J.E."/>
            <person name="Merchant M.E."/>
            <person name="Peterson D.G."/>
            <person name="Pollock D.D."/>
            <person name="Pourmand N."/>
            <person name="Raney B.J."/>
            <person name="Roessler K.A."/>
            <person name="Sanford J.R."/>
            <person name="Sawyer R.H."/>
            <person name="Schmidt C.J."/>
            <person name="Triplett E.W."/>
            <person name="Tuberville T.D."/>
            <person name="Venegas-Anaya M."/>
            <person name="Howard J.T."/>
            <person name="Jarvis E.D."/>
            <person name="Guillette L.J.Jr."/>
            <person name="Glenn T.C."/>
            <person name="Green R.E."/>
            <person name="Ray D.A."/>
        </authorList>
    </citation>
    <scope>NUCLEOTIDE SEQUENCE [LARGE SCALE GENOMIC DNA]</scope>
    <source>
        <strain evidence="2">KSC_2009_1</strain>
    </source>
</reference>
<dbReference type="Gene3D" id="2.60.40.10">
    <property type="entry name" value="Immunoglobulins"/>
    <property type="match status" value="1"/>
</dbReference>
<dbReference type="EMBL" id="AKHW03006099">
    <property type="protein sequence ID" value="KYO24346.1"/>
    <property type="molecule type" value="Genomic_DNA"/>
</dbReference>
<evidence type="ECO:0000313" key="2">
    <source>
        <dbReference type="EMBL" id="KYO24346.1"/>
    </source>
</evidence>
<feature type="signal peptide" evidence="1">
    <location>
        <begin position="1"/>
        <end position="17"/>
    </location>
</feature>
<dbReference type="PANTHER" id="PTHR23266">
    <property type="entry name" value="IMMUNOGLOBULIN HEAVY CHAIN"/>
    <property type="match status" value="1"/>
</dbReference>
<accession>A0A151MIL3</accession>
<name>A0A151MIL3_ALLMI</name>
<keyword evidence="3" id="KW-1185">Reference proteome</keyword>
<dbReference type="InterPro" id="IPR050199">
    <property type="entry name" value="IgHV"/>
</dbReference>